<dbReference type="PANTHER" id="PTHR13420">
    <property type="entry name" value="UPF0235 PROTEIN C15ORF40"/>
    <property type="match status" value="1"/>
</dbReference>
<dbReference type="Pfam" id="PF02594">
    <property type="entry name" value="DUF167"/>
    <property type="match status" value="1"/>
</dbReference>
<dbReference type="InterPro" id="IPR003746">
    <property type="entry name" value="DUF167"/>
</dbReference>
<name>A0A7C9L5Q1_9RHOB</name>
<dbReference type="EMBL" id="VENJ01000002">
    <property type="protein sequence ID" value="MTJ03133.1"/>
    <property type="molecule type" value="Genomic_DNA"/>
</dbReference>
<protein>
    <recommendedName>
        <fullName evidence="2">UPF0235 protein FH759_00385</fullName>
    </recommendedName>
</protein>
<evidence type="ECO:0000256" key="1">
    <source>
        <dbReference type="ARBA" id="ARBA00010364"/>
    </source>
</evidence>
<dbReference type="InterPro" id="IPR036591">
    <property type="entry name" value="YggU-like_sf"/>
</dbReference>
<dbReference type="Proteomes" id="UP000483078">
    <property type="component" value="Unassembled WGS sequence"/>
</dbReference>
<dbReference type="RefSeq" id="WP_420542210.1">
    <property type="nucleotide sequence ID" value="NZ_VENJ01000002.1"/>
</dbReference>
<dbReference type="NCBIfam" id="TIGR00251">
    <property type="entry name" value="DUF167 family protein"/>
    <property type="match status" value="1"/>
</dbReference>
<evidence type="ECO:0000313" key="4">
    <source>
        <dbReference type="Proteomes" id="UP000483078"/>
    </source>
</evidence>
<reference evidence="3 4" key="1">
    <citation type="submission" date="2019-06" db="EMBL/GenBank/DDBJ databases">
        <title>Enrichment of Autotrophic Halophilic Microorganisms from Red Sea Brine Pool Using Microbial Electrosynthesis System.</title>
        <authorList>
            <person name="Alqahtani M.F."/>
            <person name="Bajracharya S."/>
            <person name="Katuri K.P."/>
            <person name="Ali M."/>
            <person name="Saikaly P.E."/>
        </authorList>
    </citation>
    <scope>NUCLEOTIDE SEQUENCE [LARGE SCALE GENOMIC DNA]</scope>
    <source>
        <strain evidence="3">MES6</strain>
    </source>
</reference>
<accession>A0A7C9L5Q1</accession>
<dbReference type="AlphaFoldDB" id="A0A7C9L5Q1"/>
<evidence type="ECO:0000313" key="3">
    <source>
        <dbReference type="EMBL" id="MTJ03133.1"/>
    </source>
</evidence>
<comment type="similarity">
    <text evidence="1 2">Belongs to the UPF0235 family.</text>
</comment>
<proteinExistence type="inferred from homology"/>
<dbReference type="Gene3D" id="3.30.1200.10">
    <property type="entry name" value="YggU-like"/>
    <property type="match status" value="1"/>
</dbReference>
<dbReference type="SMART" id="SM01152">
    <property type="entry name" value="DUF167"/>
    <property type="match status" value="1"/>
</dbReference>
<comment type="caution">
    <text evidence="3">The sequence shown here is derived from an EMBL/GenBank/DDBJ whole genome shotgun (WGS) entry which is preliminary data.</text>
</comment>
<sequence length="85" mass="9379">MSEPQMKHLCREGAEIAVKVTPKASRNRVVQDEEGAIRVYVTCVPEKGKATAATRTLLAKAMGVPKSRLSLIRGKTARDKVFRLE</sequence>
<dbReference type="PANTHER" id="PTHR13420:SF7">
    <property type="entry name" value="UPF0235 PROTEIN C15ORF40"/>
    <property type="match status" value="1"/>
</dbReference>
<evidence type="ECO:0000256" key="2">
    <source>
        <dbReference type="HAMAP-Rule" id="MF_00634"/>
    </source>
</evidence>
<dbReference type="SUPFAM" id="SSF69786">
    <property type="entry name" value="YggU-like"/>
    <property type="match status" value="1"/>
</dbReference>
<dbReference type="HAMAP" id="MF_00634">
    <property type="entry name" value="UPF0235"/>
    <property type="match status" value="1"/>
</dbReference>
<gene>
    <name evidence="3" type="ORF">FH759_00385</name>
</gene>
<dbReference type="GO" id="GO:0005737">
    <property type="term" value="C:cytoplasm"/>
    <property type="evidence" value="ECO:0007669"/>
    <property type="project" value="TreeGrafter"/>
</dbReference>
<organism evidence="3 4">
    <name type="scientific">Sediminimonas qiaohouensis</name>
    <dbReference type="NCBI Taxonomy" id="552061"/>
    <lineage>
        <taxon>Bacteria</taxon>
        <taxon>Pseudomonadati</taxon>
        <taxon>Pseudomonadota</taxon>
        <taxon>Alphaproteobacteria</taxon>
        <taxon>Rhodobacterales</taxon>
        <taxon>Roseobacteraceae</taxon>
        <taxon>Sediminimonas</taxon>
    </lineage>
</organism>